<dbReference type="InterPro" id="IPR036013">
    <property type="entry name" value="Band_7/SPFH_dom_sf"/>
</dbReference>
<evidence type="ECO:0000256" key="3">
    <source>
        <dbReference type="ARBA" id="ARBA00017055"/>
    </source>
</evidence>
<comment type="similarity">
    <text evidence="2">Belongs to the band 7/mec-2 family.</text>
</comment>
<comment type="caution">
    <text evidence="8">The sequence shown here is derived from an EMBL/GenBank/DDBJ whole genome shotgun (WGS) entry which is preliminary data.</text>
</comment>
<dbReference type="PANTHER" id="PTHR43327">
    <property type="entry name" value="STOMATIN-LIKE PROTEIN 2, MITOCHONDRIAL"/>
    <property type="match status" value="1"/>
</dbReference>
<keyword evidence="6" id="KW-0472">Membrane</keyword>
<accession>A0ABT3VHW5</accession>
<dbReference type="InterPro" id="IPR001972">
    <property type="entry name" value="Stomatin_HflK_fam"/>
</dbReference>
<dbReference type="RefSeq" id="WP_207874521.1">
    <property type="nucleotide sequence ID" value="NZ_JAPKNA010000001.1"/>
</dbReference>
<sequence length="308" mass="33469">MSGSFTFVVMVAFLAVVVVMAGVKVVPQGQQWTVERFGRYTRTLTPGLSLLVPFMDRVGRKLKMMESVLDVPSQNVISRDNVAVTADGVVFYRIDNAAQAAYEIDHLELAIVNLTTTNLRSVLGSMELDHMLSNREMINDRLLAAVDAATTPWGVKVTRVEIRDLNMAPELQEAMNLQMTAERHRRAVVTKASGQKEAEVLQAEGEKQAAVLRAEGEKQSAILRAEAREREAEAEARATREVSEAIKSGDVQALQYFVGLKYVEALRDVGNGPNSKLVLMPLEASGITGAVAGVTELLKSTGGKLGQG</sequence>
<evidence type="ECO:0000313" key="9">
    <source>
        <dbReference type="Proteomes" id="UP001209916"/>
    </source>
</evidence>
<name>A0ABT3VHW5_9BURK</name>
<dbReference type="Gene3D" id="3.30.479.30">
    <property type="entry name" value="Band 7 domain"/>
    <property type="match status" value="1"/>
</dbReference>
<comment type="subcellular location">
    <subcellularLocation>
        <location evidence="1">Membrane</location>
        <topology evidence="1">Single-pass membrane protein</topology>
    </subcellularLocation>
</comment>
<keyword evidence="4" id="KW-0812">Transmembrane</keyword>
<evidence type="ECO:0000313" key="8">
    <source>
        <dbReference type="EMBL" id="MCX5463089.1"/>
    </source>
</evidence>
<feature type="domain" description="Band 7" evidence="7">
    <location>
        <begin position="21"/>
        <end position="179"/>
    </location>
</feature>
<evidence type="ECO:0000259" key="7">
    <source>
        <dbReference type="SMART" id="SM00244"/>
    </source>
</evidence>
<proteinExistence type="inferred from homology"/>
<evidence type="ECO:0000256" key="2">
    <source>
        <dbReference type="ARBA" id="ARBA00008164"/>
    </source>
</evidence>
<evidence type="ECO:0000256" key="5">
    <source>
        <dbReference type="ARBA" id="ARBA00022989"/>
    </source>
</evidence>
<dbReference type="SMART" id="SM00244">
    <property type="entry name" value="PHB"/>
    <property type="match status" value="1"/>
</dbReference>
<dbReference type="InterPro" id="IPR018080">
    <property type="entry name" value="Band_7/stomatin-like_CS"/>
</dbReference>
<dbReference type="Pfam" id="PF01145">
    <property type="entry name" value="Band_7"/>
    <property type="match status" value="1"/>
</dbReference>
<gene>
    <name evidence="8" type="ORF">OSH09_02760</name>
</gene>
<dbReference type="InterPro" id="IPR050710">
    <property type="entry name" value="Band7/mec-2_domain"/>
</dbReference>
<dbReference type="Proteomes" id="UP001209916">
    <property type="component" value="Unassembled WGS sequence"/>
</dbReference>
<dbReference type="EMBL" id="JAPKNA010000001">
    <property type="protein sequence ID" value="MCX5463089.1"/>
    <property type="molecule type" value="Genomic_DNA"/>
</dbReference>
<dbReference type="SUPFAM" id="SSF117892">
    <property type="entry name" value="Band 7/SPFH domain"/>
    <property type="match status" value="1"/>
</dbReference>
<reference evidence="8 9" key="1">
    <citation type="submission" date="2022-11" db="EMBL/GenBank/DDBJ databases">
        <title>Biodiversity and phylogenetic relationships of bacteria.</title>
        <authorList>
            <person name="Machado R.A.R."/>
            <person name="Bhat A."/>
            <person name="Loulou A."/>
            <person name="Kallel S."/>
        </authorList>
    </citation>
    <scope>NUCLEOTIDE SEQUENCE [LARGE SCALE GENOMIC DNA]</scope>
    <source>
        <strain evidence="8 9">DSM 13975</strain>
    </source>
</reference>
<evidence type="ECO:0000256" key="1">
    <source>
        <dbReference type="ARBA" id="ARBA00004167"/>
    </source>
</evidence>
<keyword evidence="9" id="KW-1185">Reference proteome</keyword>
<dbReference type="PANTHER" id="PTHR43327:SF10">
    <property type="entry name" value="STOMATIN-LIKE PROTEIN 2, MITOCHONDRIAL"/>
    <property type="match status" value="1"/>
</dbReference>
<dbReference type="PRINTS" id="PR00721">
    <property type="entry name" value="STOMATIN"/>
</dbReference>
<organism evidence="8 9">
    <name type="scientific">Alcaligenes parafaecalis</name>
    <dbReference type="NCBI Taxonomy" id="171260"/>
    <lineage>
        <taxon>Bacteria</taxon>
        <taxon>Pseudomonadati</taxon>
        <taxon>Pseudomonadota</taxon>
        <taxon>Betaproteobacteria</taxon>
        <taxon>Burkholderiales</taxon>
        <taxon>Alcaligenaceae</taxon>
        <taxon>Alcaligenes</taxon>
    </lineage>
</organism>
<dbReference type="PROSITE" id="PS01270">
    <property type="entry name" value="BAND_7"/>
    <property type="match status" value="1"/>
</dbReference>
<dbReference type="CDD" id="cd08829">
    <property type="entry name" value="SPFH_paraslipin"/>
    <property type="match status" value="1"/>
</dbReference>
<dbReference type="InterPro" id="IPR001107">
    <property type="entry name" value="Band_7"/>
</dbReference>
<evidence type="ECO:0000256" key="6">
    <source>
        <dbReference type="ARBA" id="ARBA00023136"/>
    </source>
</evidence>
<protein>
    <recommendedName>
        <fullName evidence="3">Protein QmcA</fullName>
    </recommendedName>
</protein>
<keyword evidence="5" id="KW-1133">Transmembrane helix</keyword>
<evidence type="ECO:0000256" key="4">
    <source>
        <dbReference type="ARBA" id="ARBA00022692"/>
    </source>
</evidence>